<proteinExistence type="predicted"/>
<sequence>MALENNLNLPIEVKAKIFTSETDDWLPYVARAIVEDKKSCLVQGGDAGMYVIIGGVFAGERDSSVLRLINRQKGRDEAESIAIMVPQPEMPSLAAESYRDRIRKVVTALDNEYFGLIVPASEGIPDWLSSYDRLHRVREKLVLWGDKGGDCPVAKLYPYIRNKYRLQTEDFFIIGTSANLHKEKANSYFNPAYEQLGDKEGLAYAVMDPDEDKYSKGSVTILSALPLTRGRDRILVVRESRSADEMIAKAPQISRMTQLGWLRYSLSVKAQLGRESLIGRIRGYNIGNAA</sequence>
<reference evidence="1 2" key="1">
    <citation type="journal article" date="2016" name="Nat. Commun.">
        <title>Thousands of microbial genomes shed light on interconnected biogeochemical processes in an aquifer system.</title>
        <authorList>
            <person name="Anantharaman K."/>
            <person name="Brown C.T."/>
            <person name="Hug L.A."/>
            <person name="Sharon I."/>
            <person name="Castelle C.J."/>
            <person name="Probst A.J."/>
            <person name="Thomas B.C."/>
            <person name="Singh A."/>
            <person name="Wilkins M.J."/>
            <person name="Karaoz U."/>
            <person name="Brodie E.L."/>
            <person name="Williams K.H."/>
            <person name="Hubbard S.S."/>
            <person name="Banfield J.F."/>
        </authorList>
    </citation>
    <scope>NUCLEOTIDE SEQUENCE [LARGE SCALE GENOMIC DNA]</scope>
</reference>
<evidence type="ECO:0000313" key="1">
    <source>
        <dbReference type="EMBL" id="OGE27828.1"/>
    </source>
</evidence>
<gene>
    <name evidence="1" type="ORF">A2867_01890</name>
</gene>
<organism evidence="1 2">
    <name type="scientific">Candidatus Daviesbacteria bacterium RIFCSPHIGHO2_01_FULL_40_11</name>
    <dbReference type="NCBI Taxonomy" id="1797762"/>
    <lineage>
        <taxon>Bacteria</taxon>
        <taxon>Candidatus Daviesiibacteriota</taxon>
    </lineage>
</organism>
<dbReference type="SUPFAM" id="SSF55821">
    <property type="entry name" value="YrdC/RibB"/>
    <property type="match status" value="1"/>
</dbReference>
<dbReference type="Proteomes" id="UP000177555">
    <property type="component" value="Unassembled WGS sequence"/>
</dbReference>
<accession>A0A1F5JH00</accession>
<dbReference type="InterPro" id="IPR017945">
    <property type="entry name" value="DHBP_synth_RibB-like_a/b_dom"/>
</dbReference>
<name>A0A1F5JH00_9BACT</name>
<comment type="caution">
    <text evidence="1">The sequence shown here is derived from an EMBL/GenBank/DDBJ whole genome shotgun (WGS) entry which is preliminary data.</text>
</comment>
<protein>
    <submittedName>
        <fullName evidence="1">Uncharacterized protein</fullName>
    </submittedName>
</protein>
<dbReference type="AlphaFoldDB" id="A0A1F5JH00"/>
<evidence type="ECO:0000313" key="2">
    <source>
        <dbReference type="Proteomes" id="UP000177555"/>
    </source>
</evidence>
<dbReference type="EMBL" id="MFCP01000028">
    <property type="protein sequence ID" value="OGE27828.1"/>
    <property type="molecule type" value="Genomic_DNA"/>
</dbReference>